<organism evidence="6 7">
    <name type="scientific">Acidiphilium rubrum</name>
    <dbReference type="NCBI Taxonomy" id="526"/>
    <lineage>
        <taxon>Bacteria</taxon>
        <taxon>Pseudomonadati</taxon>
        <taxon>Pseudomonadota</taxon>
        <taxon>Alphaproteobacteria</taxon>
        <taxon>Acetobacterales</taxon>
        <taxon>Acidocellaceae</taxon>
        <taxon>Acidiphilium</taxon>
    </lineage>
</organism>
<protein>
    <submittedName>
        <fullName evidence="6">Zinc/manganese transport system substrate-binding protein</fullName>
    </submittedName>
</protein>
<dbReference type="Gene3D" id="3.40.50.1980">
    <property type="entry name" value="Nitrogenase molybdenum iron protein domain"/>
    <property type="match status" value="1"/>
</dbReference>
<evidence type="ECO:0000256" key="3">
    <source>
        <dbReference type="ARBA" id="ARBA00022723"/>
    </source>
</evidence>
<dbReference type="PANTHER" id="PTHR42953">
    <property type="entry name" value="HIGH-AFFINITY ZINC UPTAKE SYSTEM PROTEIN ZNUA-RELATED"/>
    <property type="match status" value="1"/>
</dbReference>
<dbReference type="RefSeq" id="WP_029313194.1">
    <property type="nucleotide sequence ID" value="NZ_FTNE01000007.1"/>
</dbReference>
<feature type="chain" id="PRO_5034251584" evidence="5">
    <location>
        <begin position="28"/>
        <end position="302"/>
    </location>
</feature>
<dbReference type="InterPro" id="IPR050492">
    <property type="entry name" value="Bact_metal-bind_prot9"/>
</dbReference>
<accession>A0A8G2CK30</accession>
<dbReference type="Proteomes" id="UP000186308">
    <property type="component" value="Unassembled WGS sequence"/>
</dbReference>
<keyword evidence="7" id="KW-1185">Reference proteome</keyword>
<dbReference type="SUPFAM" id="SSF53807">
    <property type="entry name" value="Helical backbone' metal receptor"/>
    <property type="match status" value="1"/>
</dbReference>
<dbReference type="GO" id="GO:0046872">
    <property type="term" value="F:metal ion binding"/>
    <property type="evidence" value="ECO:0007669"/>
    <property type="project" value="UniProtKB-KW"/>
</dbReference>
<comment type="caution">
    <text evidence="6">The sequence shown here is derived from an EMBL/GenBank/DDBJ whole genome shotgun (WGS) entry which is preliminary data.</text>
</comment>
<name>A0A8G2CK30_ACIRU</name>
<dbReference type="InterPro" id="IPR006127">
    <property type="entry name" value="ZnuA-like"/>
</dbReference>
<feature type="signal peptide" evidence="5">
    <location>
        <begin position="1"/>
        <end position="27"/>
    </location>
</feature>
<sequence length="302" mass="32410">MPPNTTTSRRAAIGLALTLAGLSQARAAAPIRALGLENQYADVIRQIGGRYVTVGAVESNPNVDPHEFEVSPKVARQIARAALVVENGLGYDNWADKIIAAVPNPQRRVIDVQHLLGLPDSTPNPHLWYAPATMPKVAQAIAAALTGIDPAHAATFHANAQRFIAALAPWNAAIAAFKARYPATPVAVTEPVADALLQALGMRIETPFTLQAAIMNGTDPSPQDVATQNALFTGHKVKLFVYNQQVTDPLTTAFLDLARRNHIPVVGVYETMPTPGYTYQSWMLAEVQAMQRAVSGRAMVTK</sequence>
<evidence type="ECO:0000313" key="7">
    <source>
        <dbReference type="Proteomes" id="UP000186308"/>
    </source>
</evidence>
<keyword evidence="3" id="KW-0479">Metal-binding</keyword>
<dbReference type="GO" id="GO:0030001">
    <property type="term" value="P:metal ion transport"/>
    <property type="evidence" value="ECO:0007669"/>
    <property type="project" value="InterPro"/>
</dbReference>
<gene>
    <name evidence="6" type="ORF">SAMN05421828_107131</name>
</gene>
<proteinExistence type="predicted"/>
<evidence type="ECO:0000256" key="2">
    <source>
        <dbReference type="ARBA" id="ARBA00022448"/>
    </source>
</evidence>
<comment type="subcellular location">
    <subcellularLocation>
        <location evidence="1">Cell envelope</location>
    </subcellularLocation>
</comment>
<keyword evidence="4 5" id="KW-0732">Signal</keyword>
<dbReference type="GO" id="GO:0030313">
    <property type="term" value="C:cell envelope"/>
    <property type="evidence" value="ECO:0007669"/>
    <property type="project" value="UniProtKB-SubCell"/>
</dbReference>
<keyword evidence="2" id="KW-0813">Transport</keyword>
<dbReference type="PANTHER" id="PTHR42953:SF1">
    <property type="entry name" value="METAL-BINDING PROTEIN HI_0362-RELATED"/>
    <property type="match status" value="1"/>
</dbReference>
<evidence type="ECO:0000256" key="1">
    <source>
        <dbReference type="ARBA" id="ARBA00004196"/>
    </source>
</evidence>
<dbReference type="EMBL" id="FTNE01000007">
    <property type="protein sequence ID" value="SIQ65744.1"/>
    <property type="molecule type" value="Genomic_DNA"/>
</dbReference>
<dbReference type="AlphaFoldDB" id="A0A8G2CK30"/>
<dbReference type="Pfam" id="PF01297">
    <property type="entry name" value="ZnuA"/>
    <property type="match status" value="1"/>
</dbReference>
<evidence type="ECO:0000256" key="4">
    <source>
        <dbReference type="ARBA" id="ARBA00022729"/>
    </source>
</evidence>
<evidence type="ECO:0000256" key="5">
    <source>
        <dbReference type="SAM" id="SignalP"/>
    </source>
</evidence>
<dbReference type="OrthoDB" id="9793396at2"/>
<evidence type="ECO:0000313" key="6">
    <source>
        <dbReference type="EMBL" id="SIQ65744.1"/>
    </source>
</evidence>
<reference evidence="6 7" key="1">
    <citation type="submission" date="2017-01" db="EMBL/GenBank/DDBJ databases">
        <authorList>
            <person name="Varghese N."/>
            <person name="Submissions S."/>
        </authorList>
    </citation>
    <scope>NUCLEOTIDE SEQUENCE [LARGE SCALE GENOMIC DNA]</scope>
    <source>
        <strain evidence="6 7">ATCC 35905</strain>
    </source>
</reference>